<dbReference type="InterPro" id="IPR003439">
    <property type="entry name" value="ABC_transporter-like_ATP-bd"/>
</dbReference>
<feature type="non-terminal residue" evidence="8">
    <location>
        <position position="264"/>
    </location>
</feature>
<dbReference type="SUPFAM" id="SSF52540">
    <property type="entry name" value="P-loop containing nucleoside triphosphate hydrolases"/>
    <property type="match status" value="2"/>
</dbReference>
<evidence type="ECO:0000313" key="8">
    <source>
        <dbReference type="EMBL" id="GAI38409.1"/>
    </source>
</evidence>
<sequence>IDWPQLVARAKDALDKLGVSINVKERVSNLGMGERQLTEIARAISMNVKIILFDEPSSALSDEERERFFYMIHALKETGVSIIYVSHRLSEAPRVCDRVTVLRDGKKIDTLPMDRADEETLIRMMVGRDVGEKFPKDETKGGKEVLRVKDLTIYGRLHHLELTLHQGEVLGIFGLMGAGRTEFARALFGIDRIDKGEIFIEGRRVDISSPTDAIEAGLGYLTEDKLGGLLMQMTIPPNITLPSLRRFCKFGFIKHNDEKETAKG</sequence>
<dbReference type="Pfam" id="PF00005">
    <property type="entry name" value="ABC_tran"/>
    <property type="match status" value="2"/>
</dbReference>
<evidence type="ECO:0000256" key="1">
    <source>
        <dbReference type="ARBA" id="ARBA00022448"/>
    </source>
</evidence>
<reference evidence="8" key="1">
    <citation type="journal article" date="2014" name="Front. Microbiol.">
        <title>High frequency of phylogenetically diverse reductive dehalogenase-homologous genes in deep subseafloor sedimentary metagenomes.</title>
        <authorList>
            <person name="Kawai M."/>
            <person name="Futagami T."/>
            <person name="Toyoda A."/>
            <person name="Takaki Y."/>
            <person name="Nishi S."/>
            <person name="Hori S."/>
            <person name="Arai W."/>
            <person name="Tsubouchi T."/>
            <person name="Morono Y."/>
            <person name="Uchiyama I."/>
            <person name="Ito T."/>
            <person name="Fujiyama A."/>
            <person name="Inagaki F."/>
            <person name="Takami H."/>
        </authorList>
    </citation>
    <scope>NUCLEOTIDE SEQUENCE</scope>
    <source>
        <strain evidence="8">Expedition CK06-06</strain>
    </source>
</reference>
<evidence type="ECO:0000256" key="2">
    <source>
        <dbReference type="ARBA" id="ARBA00022475"/>
    </source>
</evidence>
<accession>X1Q581</accession>
<keyword evidence="1" id="KW-0813">Transport</keyword>
<gene>
    <name evidence="8" type="ORF">S06H3_42403</name>
</gene>
<dbReference type="AlphaFoldDB" id="X1Q581"/>
<dbReference type="Gene3D" id="3.40.50.300">
    <property type="entry name" value="P-loop containing nucleotide triphosphate hydrolases"/>
    <property type="match status" value="2"/>
</dbReference>
<comment type="caution">
    <text evidence="8">The sequence shown here is derived from an EMBL/GenBank/DDBJ whole genome shotgun (WGS) entry which is preliminary data.</text>
</comment>
<feature type="domain" description="ABC transporter" evidence="7">
    <location>
        <begin position="8"/>
        <end position="57"/>
    </location>
</feature>
<evidence type="ECO:0000259" key="7">
    <source>
        <dbReference type="Pfam" id="PF00005"/>
    </source>
</evidence>
<organism evidence="8">
    <name type="scientific">marine sediment metagenome</name>
    <dbReference type="NCBI Taxonomy" id="412755"/>
    <lineage>
        <taxon>unclassified sequences</taxon>
        <taxon>metagenomes</taxon>
        <taxon>ecological metagenomes</taxon>
    </lineage>
</organism>
<keyword evidence="4" id="KW-0067">ATP-binding</keyword>
<evidence type="ECO:0000256" key="4">
    <source>
        <dbReference type="ARBA" id="ARBA00022840"/>
    </source>
</evidence>
<dbReference type="InterPro" id="IPR050107">
    <property type="entry name" value="ABC_carbohydrate_import_ATPase"/>
</dbReference>
<feature type="non-terminal residue" evidence="8">
    <location>
        <position position="1"/>
    </location>
</feature>
<dbReference type="GO" id="GO:0005524">
    <property type="term" value="F:ATP binding"/>
    <property type="evidence" value="ECO:0007669"/>
    <property type="project" value="UniProtKB-KW"/>
</dbReference>
<dbReference type="PANTHER" id="PTHR43790:SF3">
    <property type="entry name" value="D-ALLOSE IMPORT ATP-BINDING PROTEIN ALSA-RELATED"/>
    <property type="match status" value="1"/>
</dbReference>
<feature type="domain" description="ABC transporter" evidence="7">
    <location>
        <begin position="157"/>
        <end position="234"/>
    </location>
</feature>
<evidence type="ECO:0000256" key="6">
    <source>
        <dbReference type="ARBA" id="ARBA00023136"/>
    </source>
</evidence>
<proteinExistence type="predicted"/>
<keyword evidence="5" id="KW-1278">Translocase</keyword>
<evidence type="ECO:0000256" key="3">
    <source>
        <dbReference type="ARBA" id="ARBA00022741"/>
    </source>
</evidence>
<dbReference type="EMBL" id="BARV01026217">
    <property type="protein sequence ID" value="GAI38409.1"/>
    <property type="molecule type" value="Genomic_DNA"/>
</dbReference>
<dbReference type="PANTHER" id="PTHR43790">
    <property type="entry name" value="CARBOHYDRATE TRANSPORT ATP-BINDING PROTEIN MG119-RELATED"/>
    <property type="match status" value="1"/>
</dbReference>
<keyword evidence="6" id="KW-0472">Membrane</keyword>
<protein>
    <recommendedName>
        <fullName evidence="7">ABC transporter domain-containing protein</fullName>
    </recommendedName>
</protein>
<evidence type="ECO:0000256" key="5">
    <source>
        <dbReference type="ARBA" id="ARBA00022967"/>
    </source>
</evidence>
<dbReference type="InterPro" id="IPR027417">
    <property type="entry name" value="P-loop_NTPase"/>
</dbReference>
<name>X1Q581_9ZZZZ</name>
<dbReference type="GO" id="GO:0016887">
    <property type="term" value="F:ATP hydrolysis activity"/>
    <property type="evidence" value="ECO:0007669"/>
    <property type="project" value="InterPro"/>
</dbReference>
<keyword evidence="3" id="KW-0547">Nucleotide-binding</keyword>
<keyword evidence="2" id="KW-1003">Cell membrane</keyword>